<comment type="caution">
    <text evidence="1">The sequence shown here is derived from an EMBL/GenBank/DDBJ whole genome shotgun (WGS) entry which is preliminary data.</text>
</comment>
<organism evidence="1 2">
    <name type="scientific">Eretmocerus hayati</name>
    <dbReference type="NCBI Taxonomy" id="131215"/>
    <lineage>
        <taxon>Eukaryota</taxon>
        <taxon>Metazoa</taxon>
        <taxon>Ecdysozoa</taxon>
        <taxon>Arthropoda</taxon>
        <taxon>Hexapoda</taxon>
        <taxon>Insecta</taxon>
        <taxon>Pterygota</taxon>
        <taxon>Neoptera</taxon>
        <taxon>Endopterygota</taxon>
        <taxon>Hymenoptera</taxon>
        <taxon>Apocrita</taxon>
        <taxon>Proctotrupomorpha</taxon>
        <taxon>Chalcidoidea</taxon>
        <taxon>Aphelinidae</taxon>
        <taxon>Aphelininae</taxon>
        <taxon>Eretmocerus</taxon>
    </lineage>
</organism>
<keyword evidence="2" id="KW-1185">Reference proteome</keyword>
<evidence type="ECO:0000313" key="2">
    <source>
        <dbReference type="Proteomes" id="UP001239111"/>
    </source>
</evidence>
<gene>
    <name evidence="1" type="ORF">QAD02_024296</name>
</gene>
<protein>
    <submittedName>
        <fullName evidence="1">Uncharacterized protein</fullName>
    </submittedName>
</protein>
<proteinExistence type="predicted"/>
<accession>A0ACC2PZZ5</accession>
<reference evidence="1" key="1">
    <citation type="submission" date="2023-04" db="EMBL/GenBank/DDBJ databases">
        <title>A chromosome-level genome assembly of the parasitoid wasp Eretmocerus hayati.</title>
        <authorList>
            <person name="Zhong Y."/>
            <person name="Liu S."/>
            <person name="Liu Y."/>
        </authorList>
    </citation>
    <scope>NUCLEOTIDE SEQUENCE</scope>
    <source>
        <strain evidence="1">ZJU_SS_LIU_2023</strain>
    </source>
</reference>
<dbReference type="EMBL" id="CM056741">
    <property type="protein sequence ID" value="KAJ8688501.1"/>
    <property type="molecule type" value="Genomic_DNA"/>
</dbReference>
<name>A0ACC2PZZ5_9HYME</name>
<sequence>MKVDIELSEPLLVTVTNKKNKRKKSPLGHFGFFICMNLCMVLAFFTSNIGGSKGIVNGSLVIWYFALPLIYLEAGLRCNCKALLAVLRDGFFLIFLLIFVYVLVPSLAKIGTHILDNAGVNRRLLMGIEVLHCLPPPLSTSLVLSRISNGDIAASLVATLVCHFGGIILSPLLLHTMLGTSLPPLNELNLREITYSALVPLAIGLGLRSLYIEKREKVLTSDLRKARVNWIPQALFILIAYNLFCDAFTIDAASMYAVDILLCVLIAFVGQTIIMCICWLFCCVWLSREVTHASVFACTFKSIGFGNWLIRAAFRNTVEVSAFNLPLGILTVAQLLLGSLVASWLAA</sequence>
<evidence type="ECO:0000313" key="1">
    <source>
        <dbReference type="EMBL" id="KAJ8688501.1"/>
    </source>
</evidence>
<dbReference type="Proteomes" id="UP001239111">
    <property type="component" value="Chromosome 1"/>
</dbReference>